<reference evidence="2" key="1">
    <citation type="journal article" date="2020" name="Nature">
        <title>Giant virus diversity and host interactions through global metagenomics.</title>
        <authorList>
            <person name="Schulz F."/>
            <person name="Roux S."/>
            <person name="Paez-Espino D."/>
            <person name="Jungbluth S."/>
            <person name="Walsh D.A."/>
            <person name="Denef V.J."/>
            <person name="McMahon K.D."/>
            <person name="Konstantinidis K.T."/>
            <person name="Eloe-Fadrosh E.A."/>
            <person name="Kyrpides N.C."/>
            <person name="Woyke T."/>
        </authorList>
    </citation>
    <scope>NUCLEOTIDE SEQUENCE</scope>
    <source>
        <strain evidence="2">GVMAG-S-1016713-123</strain>
    </source>
</reference>
<evidence type="ECO:0000259" key="1">
    <source>
        <dbReference type="PROSITE" id="PS50089"/>
    </source>
</evidence>
<dbReference type="AlphaFoldDB" id="A0A6C0LUW2"/>
<evidence type="ECO:0000313" key="2">
    <source>
        <dbReference type="EMBL" id="QHU34170.1"/>
    </source>
</evidence>
<dbReference type="InterPro" id="IPR013083">
    <property type="entry name" value="Znf_RING/FYVE/PHD"/>
</dbReference>
<dbReference type="SMART" id="SM00184">
    <property type="entry name" value="RING"/>
    <property type="match status" value="1"/>
</dbReference>
<protein>
    <recommendedName>
        <fullName evidence="1">RING-type domain-containing protein</fullName>
    </recommendedName>
</protein>
<organism evidence="2">
    <name type="scientific">viral metagenome</name>
    <dbReference type="NCBI Taxonomy" id="1070528"/>
    <lineage>
        <taxon>unclassified sequences</taxon>
        <taxon>metagenomes</taxon>
        <taxon>organismal metagenomes</taxon>
    </lineage>
</organism>
<name>A0A6C0LUW2_9ZZZZ</name>
<dbReference type="EMBL" id="MN740567">
    <property type="protein sequence ID" value="QHU34170.1"/>
    <property type="molecule type" value="Genomic_DNA"/>
</dbReference>
<dbReference type="SUPFAM" id="SSF57850">
    <property type="entry name" value="RING/U-box"/>
    <property type="match status" value="1"/>
</dbReference>
<dbReference type="InterPro" id="IPR001841">
    <property type="entry name" value="Znf_RING"/>
</dbReference>
<dbReference type="Gene3D" id="3.30.40.10">
    <property type="entry name" value="Zinc/RING finger domain, C3HC4 (zinc finger)"/>
    <property type="match status" value="1"/>
</dbReference>
<dbReference type="PROSITE" id="PS50089">
    <property type="entry name" value="ZF_RING_2"/>
    <property type="match status" value="1"/>
</dbReference>
<accession>A0A6C0LUW2</accession>
<sequence>MKVAVAVARCVFCNSLSHTTADCNSNMKGRRQILTKIGYEFMLDDNLPNFKSLPINELRFIASIYEKFQKITSKRYLRTQMYIYFDNEWQIEYLYSPIPPTLTKSRMIKELVYRWTIYVSIRNNHNHEKPEDGDCPICMDCMSTSIWNPTKLNWQMIATKLDLENAMFPGNIRTLCGHSFCGSCWELHMKANSKVEYHEHRFRQEPTGRRIVSCPMCRYPMRYLKKE</sequence>
<feature type="domain" description="RING-type" evidence="1">
    <location>
        <begin position="135"/>
        <end position="218"/>
    </location>
</feature>
<proteinExistence type="predicted"/>